<dbReference type="GO" id="GO:0045259">
    <property type="term" value="C:proton-transporting ATP synthase complex"/>
    <property type="evidence" value="ECO:0007669"/>
    <property type="project" value="UniProtKB-KW"/>
</dbReference>
<evidence type="ECO:0000256" key="5">
    <source>
        <dbReference type="ARBA" id="ARBA00022840"/>
    </source>
</evidence>
<comment type="function">
    <text evidence="11">Produces ATP from ADP in the presence of a proton gradient across the membrane. The alpha chain is a regulatory subunit.</text>
</comment>
<dbReference type="CDD" id="cd18113">
    <property type="entry name" value="ATP-synt_F1_alpha_C"/>
    <property type="match status" value="1"/>
</dbReference>
<accession>A0A845DL99</accession>
<organism evidence="15 16">
    <name type="scientific">Candidatus Spechtbacteria bacterium SB0662_bin_43</name>
    <dbReference type="NCBI Taxonomy" id="2604897"/>
    <lineage>
        <taxon>Bacteria</taxon>
        <taxon>Candidatus Spechtiibacteriota</taxon>
    </lineage>
</organism>
<keyword evidence="9 11" id="KW-0139">CF(1)</keyword>
<dbReference type="InterPro" id="IPR038376">
    <property type="entry name" value="ATP_synth_asu_C_sf"/>
</dbReference>
<feature type="binding site" evidence="11">
    <location>
        <begin position="178"/>
        <end position="185"/>
    </location>
    <ligand>
        <name>ATP</name>
        <dbReference type="ChEBI" id="CHEBI:30616"/>
    </ligand>
</feature>
<dbReference type="EMBL" id="VXOY01000010">
    <property type="protein sequence ID" value="MYE38093.1"/>
    <property type="molecule type" value="Genomic_DNA"/>
</dbReference>
<evidence type="ECO:0000256" key="7">
    <source>
        <dbReference type="ARBA" id="ARBA00023065"/>
    </source>
</evidence>
<evidence type="ECO:0000256" key="3">
    <source>
        <dbReference type="ARBA" id="ARBA00022448"/>
    </source>
</evidence>
<dbReference type="AlphaFoldDB" id="A0A845DL99"/>
<dbReference type="NCBIfam" id="NF009884">
    <property type="entry name" value="PRK13343.1"/>
    <property type="match status" value="1"/>
</dbReference>
<keyword evidence="8 11" id="KW-0472">Membrane</keyword>
<evidence type="ECO:0000256" key="4">
    <source>
        <dbReference type="ARBA" id="ARBA00022741"/>
    </source>
</evidence>
<dbReference type="PROSITE" id="PS00152">
    <property type="entry name" value="ATPASE_ALPHA_BETA"/>
    <property type="match status" value="1"/>
</dbReference>
<dbReference type="Pfam" id="PF00006">
    <property type="entry name" value="ATP-synt_ab"/>
    <property type="match status" value="1"/>
</dbReference>
<gene>
    <name evidence="11" type="primary">atpA</name>
    <name evidence="15" type="ORF">F4X82_01055</name>
</gene>
<evidence type="ECO:0000256" key="11">
    <source>
        <dbReference type="HAMAP-Rule" id="MF_01346"/>
    </source>
</evidence>
<dbReference type="InterPro" id="IPR036121">
    <property type="entry name" value="ATPase_F1/V1/A1_a/bsu_N_sf"/>
</dbReference>
<dbReference type="SUPFAM" id="SSF52540">
    <property type="entry name" value="P-loop containing nucleoside triphosphate hydrolases"/>
    <property type="match status" value="1"/>
</dbReference>
<dbReference type="InterPro" id="IPR005294">
    <property type="entry name" value="ATP_synth_F1_asu"/>
</dbReference>
<dbReference type="Gene3D" id="1.20.150.20">
    <property type="entry name" value="ATP synthase alpha/beta chain, C-terminal domain"/>
    <property type="match status" value="1"/>
</dbReference>
<dbReference type="PANTHER" id="PTHR48082:SF2">
    <property type="entry name" value="ATP SYNTHASE SUBUNIT ALPHA, MITOCHONDRIAL"/>
    <property type="match status" value="1"/>
</dbReference>
<dbReference type="CDD" id="cd18116">
    <property type="entry name" value="ATP-synt_F1_alpha_N"/>
    <property type="match status" value="1"/>
</dbReference>
<reference evidence="15 16" key="1">
    <citation type="submission" date="2019-09" db="EMBL/GenBank/DDBJ databases">
        <title>Characterisation of the sponge microbiome using genome-centric metagenomics.</title>
        <authorList>
            <person name="Engelberts J.P."/>
            <person name="Robbins S.J."/>
            <person name="De Goeij J.M."/>
            <person name="Aranda M."/>
            <person name="Bell S.C."/>
            <person name="Webster N.S."/>
        </authorList>
    </citation>
    <scope>NUCLEOTIDE SEQUENCE [LARGE SCALE GENOMIC DNA]</scope>
    <source>
        <strain evidence="15">SB0662_bin_43</strain>
    </source>
</reference>
<keyword evidence="3 11" id="KW-0813">Transport</keyword>
<dbReference type="InterPro" id="IPR023366">
    <property type="entry name" value="ATP_synth_asu-like_sf"/>
</dbReference>
<protein>
    <recommendedName>
        <fullName evidence="11">ATP synthase subunit alpha</fullName>
        <ecNumber evidence="11">7.1.2.2</ecNumber>
    </recommendedName>
    <alternativeName>
        <fullName evidence="11">ATP synthase F1 sector subunit alpha</fullName>
    </alternativeName>
    <alternativeName>
        <fullName evidence="11">F-ATPase subunit alpha</fullName>
    </alternativeName>
</protein>
<feature type="domain" description="ATPase F1/V1/A1 complex alpha/beta subunit N-terminal" evidence="14">
    <location>
        <begin position="22"/>
        <end position="101"/>
    </location>
</feature>
<comment type="subcellular location">
    <subcellularLocation>
        <location evidence="11">Cell membrane</location>
        <topology evidence="11">Peripheral membrane protein</topology>
    </subcellularLocation>
    <subcellularLocation>
        <location evidence="1">Membrane</location>
    </subcellularLocation>
</comment>
<evidence type="ECO:0000259" key="13">
    <source>
        <dbReference type="Pfam" id="PF00306"/>
    </source>
</evidence>
<dbReference type="Pfam" id="PF00306">
    <property type="entry name" value="ATP-synt_ab_C"/>
    <property type="match status" value="1"/>
</dbReference>
<evidence type="ECO:0000313" key="16">
    <source>
        <dbReference type="Proteomes" id="UP000449092"/>
    </source>
</evidence>
<dbReference type="GO" id="GO:0046933">
    <property type="term" value="F:proton-transporting ATP synthase activity, rotational mechanism"/>
    <property type="evidence" value="ECO:0007669"/>
    <property type="project" value="UniProtKB-UniRule"/>
</dbReference>
<evidence type="ECO:0000256" key="9">
    <source>
        <dbReference type="ARBA" id="ARBA00023196"/>
    </source>
</evidence>
<dbReference type="Proteomes" id="UP000449092">
    <property type="component" value="Unassembled WGS sequence"/>
</dbReference>
<keyword evidence="7 11" id="KW-0406">Ion transport</keyword>
<name>A0A845DL99_9BACT</name>
<evidence type="ECO:0000259" key="12">
    <source>
        <dbReference type="Pfam" id="PF00006"/>
    </source>
</evidence>
<evidence type="ECO:0000259" key="14">
    <source>
        <dbReference type="Pfam" id="PF02874"/>
    </source>
</evidence>
<dbReference type="FunFam" id="1.20.150.20:FF:000001">
    <property type="entry name" value="ATP synthase subunit alpha"/>
    <property type="match status" value="1"/>
</dbReference>
<dbReference type="NCBIfam" id="TIGR00962">
    <property type="entry name" value="atpA"/>
    <property type="match status" value="1"/>
</dbReference>
<comment type="catalytic activity">
    <reaction evidence="11">
        <text>ATP + H2O + 4 H(+)(in) = ADP + phosphate + 5 H(+)(out)</text>
        <dbReference type="Rhea" id="RHEA:57720"/>
        <dbReference type="ChEBI" id="CHEBI:15377"/>
        <dbReference type="ChEBI" id="CHEBI:15378"/>
        <dbReference type="ChEBI" id="CHEBI:30616"/>
        <dbReference type="ChEBI" id="CHEBI:43474"/>
        <dbReference type="ChEBI" id="CHEBI:456216"/>
        <dbReference type="EC" id="7.1.2.2"/>
    </reaction>
</comment>
<evidence type="ECO:0000256" key="8">
    <source>
        <dbReference type="ARBA" id="ARBA00023136"/>
    </source>
</evidence>
<evidence type="ECO:0000256" key="6">
    <source>
        <dbReference type="ARBA" id="ARBA00022967"/>
    </source>
</evidence>
<dbReference type="InterPro" id="IPR000194">
    <property type="entry name" value="ATPase_F1/V1/A1_a/bsu_nucl-bd"/>
</dbReference>
<keyword evidence="4 11" id="KW-0547">Nucleotide-binding</keyword>
<dbReference type="HAMAP" id="MF_01346">
    <property type="entry name" value="ATP_synth_alpha_bact"/>
    <property type="match status" value="1"/>
</dbReference>
<dbReference type="SUPFAM" id="SSF50615">
    <property type="entry name" value="N-terminal domain of alpha and beta subunits of F1 ATP synthase"/>
    <property type="match status" value="1"/>
</dbReference>
<dbReference type="InterPro" id="IPR004100">
    <property type="entry name" value="ATPase_F1/V1/A1_a/bsu_N"/>
</dbReference>
<evidence type="ECO:0000256" key="10">
    <source>
        <dbReference type="ARBA" id="ARBA00023310"/>
    </source>
</evidence>
<dbReference type="InterPro" id="IPR020003">
    <property type="entry name" value="ATPase_a/bsu_AS"/>
</dbReference>
<keyword evidence="10 11" id="KW-0066">ATP synthesis</keyword>
<keyword evidence="5 11" id="KW-0067">ATP-binding</keyword>
<feature type="site" description="Required for activity" evidence="11">
    <location>
        <position position="375"/>
    </location>
</feature>
<dbReference type="SUPFAM" id="SSF47917">
    <property type="entry name" value="C-terminal domain of alpha and beta subunits of F1 ATP synthase"/>
    <property type="match status" value="1"/>
</dbReference>
<keyword evidence="11" id="KW-0375">Hydrogen ion transport</keyword>
<keyword evidence="11" id="KW-1003">Cell membrane</keyword>
<dbReference type="CDD" id="cd01132">
    <property type="entry name" value="F1-ATPase_alpha_CD"/>
    <property type="match status" value="1"/>
</dbReference>
<evidence type="ECO:0000256" key="1">
    <source>
        <dbReference type="ARBA" id="ARBA00004370"/>
    </source>
</evidence>
<dbReference type="GO" id="GO:0005524">
    <property type="term" value="F:ATP binding"/>
    <property type="evidence" value="ECO:0007669"/>
    <property type="project" value="UniProtKB-UniRule"/>
</dbReference>
<dbReference type="Gene3D" id="3.40.50.300">
    <property type="entry name" value="P-loop containing nucleotide triphosphate hydrolases"/>
    <property type="match status" value="1"/>
</dbReference>
<proteinExistence type="inferred from homology"/>
<dbReference type="InterPro" id="IPR033732">
    <property type="entry name" value="ATP_synth_F1_a_nt-bd_dom"/>
</dbReference>
<dbReference type="FunFam" id="3.40.50.300:FF:000002">
    <property type="entry name" value="ATP synthase subunit alpha"/>
    <property type="match status" value="1"/>
</dbReference>
<evidence type="ECO:0000256" key="2">
    <source>
        <dbReference type="ARBA" id="ARBA00008936"/>
    </source>
</evidence>
<feature type="domain" description="ATPase F1/V1/A1 complex alpha/beta subunit nucleotide-binding" evidence="12">
    <location>
        <begin position="158"/>
        <end position="377"/>
    </location>
</feature>
<dbReference type="EC" id="7.1.2.2" evidence="11"/>
<keyword evidence="6 11" id="KW-1278">Translocase</keyword>
<dbReference type="Pfam" id="PF02874">
    <property type="entry name" value="ATP-synt_ab_N"/>
    <property type="match status" value="1"/>
</dbReference>
<dbReference type="InterPro" id="IPR000793">
    <property type="entry name" value="ATP_synth_asu_C"/>
</dbReference>
<dbReference type="Gene3D" id="2.40.30.20">
    <property type="match status" value="1"/>
</dbReference>
<sequence>MSDFIIEQLKKELSGITGIATESIGTIERITDGIATISGLDNVRANEMVALYPETAGTAPENIPNDNVLFGMALNLKEQQVDVVILGDAHQLRVGDTAKTTERVLEVPVGDELVGHIIDPLGISLEGKSIGASQTSPIEKDAPSVLERKSVHEPLQTGIKAIDAMIPIGRGQRELIIGDKQIGKTTLIIDTILSQLNEPQESRPICIYVAIGQKASRVARIAETLRSRNAMAYTIIVSAPASVSPAVQYIAPYTGATLGEYFRDNGRHAVVFYDDLTKHAWAYRELSLLLRRPPGREAYPGDVFYLHSRLLERAAKLSDEKGGGSLTAIPVIETQAGDVSSYIPTNVISITDGQIYLEPDLFYKGLRPALNVGLSVSRVGSSAQTKAMKSVAGTLRLELAQYRELASFAQFGSDLDQETQDRLKRGEQLSELLKQPLNKPLPWYAQVLVLYAGINGLIDDIPTNTIQQWEKQFIEYASGVGKPVQNELQQKGAIDQNLEAKIKTLIQEFNQTFLQNAH</sequence>
<dbReference type="GO" id="GO:0043531">
    <property type="term" value="F:ADP binding"/>
    <property type="evidence" value="ECO:0007669"/>
    <property type="project" value="TreeGrafter"/>
</dbReference>
<dbReference type="GO" id="GO:0005886">
    <property type="term" value="C:plasma membrane"/>
    <property type="evidence" value="ECO:0007669"/>
    <property type="project" value="UniProtKB-SubCell"/>
</dbReference>
<feature type="domain" description="ATP synthase alpha subunit C-terminal" evidence="13">
    <location>
        <begin position="384"/>
        <end position="509"/>
    </location>
</feature>
<evidence type="ECO:0000313" key="15">
    <source>
        <dbReference type="EMBL" id="MYE38093.1"/>
    </source>
</evidence>
<dbReference type="PANTHER" id="PTHR48082">
    <property type="entry name" value="ATP SYNTHASE SUBUNIT ALPHA, MITOCHONDRIAL"/>
    <property type="match status" value="1"/>
</dbReference>
<comment type="caution">
    <text evidence="15">The sequence shown here is derived from an EMBL/GenBank/DDBJ whole genome shotgun (WGS) entry which is preliminary data.</text>
</comment>
<dbReference type="InterPro" id="IPR027417">
    <property type="entry name" value="P-loop_NTPase"/>
</dbReference>
<comment type="similarity">
    <text evidence="2 11">Belongs to the ATPase alpha/beta chains family.</text>
</comment>